<feature type="domain" description="Metalloprotease TldD/E N-terminal" evidence="2">
    <location>
        <begin position="15"/>
        <end position="67"/>
    </location>
</feature>
<evidence type="ECO:0000259" key="3">
    <source>
        <dbReference type="Pfam" id="PF19289"/>
    </source>
</evidence>
<dbReference type="PANTHER" id="PTHR43421">
    <property type="entry name" value="METALLOPROTEASE PMBA"/>
    <property type="match status" value="1"/>
</dbReference>
<dbReference type="InterPro" id="IPR002510">
    <property type="entry name" value="Metalloprtase-TldD/E_N"/>
</dbReference>
<dbReference type="InterPro" id="IPR047657">
    <property type="entry name" value="PmbA"/>
</dbReference>
<evidence type="ECO:0000259" key="2">
    <source>
        <dbReference type="Pfam" id="PF01523"/>
    </source>
</evidence>
<dbReference type="SUPFAM" id="SSF111283">
    <property type="entry name" value="Putative modulator of DNA gyrase, PmbA/TldD"/>
    <property type="match status" value="1"/>
</dbReference>
<name>A0A7C6EHB9_UNCW3</name>
<dbReference type="Gene3D" id="3.30.2290.10">
    <property type="entry name" value="PmbA/TldD superfamily"/>
    <property type="match status" value="1"/>
</dbReference>
<sequence>MKEFLSALKTKVDQAEIYYYENVLNGVDFQNGKLTELEGRIQSGYSLRIIKDHNLGFAYTKNLNNPELFLEGALSSLKAETKTNLKFPENKNNGKLKNYDPGIESITNKQIVEECKRIIEKLREKVDTKIDIQIAYGTEKIQIMNTSGSELSDFFSTYMLFFTVVFPNTAGGLSYLCRDKNFVPTSEADLNHMIEMYQKGLTENKIQSGKMKVLFLPTTLYALLWRLQSGTSGGNVYYKKSPLINKIGEKIFSEKLTIYEDPHNENYPFAREFDDEASPTKKLMIVEKGVLRNFYYDLFYADKIGVVSTGNGYKGAMWGGEFAALKPVPSLEHLVIEPGEKSLQEIINSMDKGIIVAGVLGAHSGNIPNGDFSIGIDPCLYVENGEILGRVKNTMIAGNIYDVMKKVVEVENKLHPTYMAGKAIPAILFDDITVVSA</sequence>
<dbReference type="GO" id="GO:0006508">
    <property type="term" value="P:proteolysis"/>
    <property type="evidence" value="ECO:0007669"/>
    <property type="project" value="InterPro"/>
</dbReference>
<feature type="domain" description="Metalloprotease TldD/E C-terminal" evidence="3">
    <location>
        <begin position="208"/>
        <end position="435"/>
    </location>
</feature>
<reference evidence="4" key="1">
    <citation type="journal article" date="2020" name="mSystems">
        <title>Genome- and Community-Level Interaction Insights into Carbon Utilization and Element Cycling Functions of Hydrothermarchaeota in Hydrothermal Sediment.</title>
        <authorList>
            <person name="Zhou Z."/>
            <person name="Liu Y."/>
            <person name="Xu W."/>
            <person name="Pan J."/>
            <person name="Luo Z.H."/>
            <person name="Li M."/>
        </authorList>
    </citation>
    <scope>NUCLEOTIDE SEQUENCE [LARGE SCALE GENOMIC DNA]</scope>
    <source>
        <strain evidence="4">SpSt-783</strain>
    </source>
</reference>
<dbReference type="GO" id="GO:0008237">
    <property type="term" value="F:metallopeptidase activity"/>
    <property type="evidence" value="ECO:0007669"/>
    <property type="project" value="InterPro"/>
</dbReference>
<dbReference type="GO" id="GO:0005829">
    <property type="term" value="C:cytosol"/>
    <property type="evidence" value="ECO:0007669"/>
    <property type="project" value="TreeGrafter"/>
</dbReference>
<comment type="similarity">
    <text evidence="1">Belongs to the peptidase U62 family.</text>
</comment>
<dbReference type="InterPro" id="IPR045569">
    <property type="entry name" value="Metalloprtase-TldD/E_C"/>
</dbReference>
<dbReference type="InterPro" id="IPR035068">
    <property type="entry name" value="TldD/PmbA_N"/>
</dbReference>
<evidence type="ECO:0000313" key="4">
    <source>
        <dbReference type="EMBL" id="HHS63063.1"/>
    </source>
</evidence>
<dbReference type="InterPro" id="IPR036059">
    <property type="entry name" value="TldD/PmbA_sf"/>
</dbReference>
<proteinExistence type="inferred from homology"/>
<dbReference type="PANTHER" id="PTHR43421:SF1">
    <property type="entry name" value="METALLOPROTEASE PMBA"/>
    <property type="match status" value="1"/>
</dbReference>
<comment type="caution">
    <text evidence="4">The sequence shown here is derived from an EMBL/GenBank/DDBJ whole genome shotgun (WGS) entry which is preliminary data.</text>
</comment>
<dbReference type="Pfam" id="PF19289">
    <property type="entry name" value="PmbA_TldD_3rd"/>
    <property type="match status" value="1"/>
</dbReference>
<dbReference type="AlphaFoldDB" id="A0A7C6EHB9"/>
<organism evidence="4">
    <name type="scientific">candidate division WOR-3 bacterium</name>
    <dbReference type="NCBI Taxonomy" id="2052148"/>
    <lineage>
        <taxon>Bacteria</taxon>
        <taxon>Bacteria division WOR-3</taxon>
    </lineage>
</organism>
<accession>A0A7C6EHB9</accession>
<dbReference type="Pfam" id="PF01523">
    <property type="entry name" value="PmbA_TldD_1st"/>
    <property type="match status" value="1"/>
</dbReference>
<dbReference type="EMBL" id="DTHJ01000117">
    <property type="protein sequence ID" value="HHS63063.1"/>
    <property type="molecule type" value="Genomic_DNA"/>
</dbReference>
<protein>
    <submittedName>
        <fullName evidence="4">TldD/PmbA family protein</fullName>
    </submittedName>
</protein>
<gene>
    <name evidence="4" type="ORF">ENV70_05570</name>
</gene>
<evidence type="ECO:0000256" key="1">
    <source>
        <dbReference type="ARBA" id="ARBA00005836"/>
    </source>
</evidence>